<keyword evidence="2" id="KW-1185">Reference proteome</keyword>
<protein>
    <recommendedName>
        <fullName evidence="3">DDE Tnp4 domain-containing protein</fullName>
    </recommendedName>
</protein>
<dbReference type="Proteomes" id="UP000502823">
    <property type="component" value="Unassembled WGS sequence"/>
</dbReference>
<dbReference type="EMBL" id="BLKM01009890">
    <property type="protein sequence ID" value="GFG28573.1"/>
    <property type="molecule type" value="Genomic_DNA"/>
</dbReference>
<dbReference type="AlphaFoldDB" id="A0A6L2P8I7"/>
<name>A0A6L2P8I7_COPFO</name>
<gene>
    <name evidence="1" type="ORF">Cfor_11699</name>
</gene>
<sequence length="138" mass="15599">MDHYTVGKTVDHVSDDLRSRLSSKHLTLPNHDRFLDIATKFQERWSFPYVIGCFDGKHTVLQIQTVFSIVLEDIADSERRFIFIDVDTYGKQSDGGTFSASTLYHFLEDSESTLPKPASFEGSGTAMPFVILGDEVYP</sequence>
<evidence type="ECO:0000313" key="1">
    <source>
        <dbReference type="EMBL" id="GFG28573.1"/>
    </source>
</evidence>
<dbReference type="InParanoid" id="A0A6L2P8I7"/>
<reference evidence="2" key="1">
    <citation type="submission" date="2020-01" db="EMBL/GenBank/DDBJ databases">
        <title>Draft genome sequence of the Termite Coptotermes fromosanus.</title>
        <authorList>
            <person name="Itakura S."/>
            <person name="Yosikawa Y."/>
            <person name="Umezawa K."/>
        </authorList>
    </citation>
    <scope>NUCLEOTIDE SEQUENCE [LARGE SCALE GENOMIC DNA]</scope>
</reference>
<comment type="caution">
    <text evidence="1">The sequence shown here is derived from an EMBL/GenBank/DDBJ whole genome shotgun (WGS) entry which is preliminary data.</text>
</comment>
<accession>A0A6L2P8I7</accession>
<proteinExistence type="predicted"/>
<organism evidence="1 2">
    <name type="scientific">Coptotermes formosanus</name>
    <name type="common">Formosan subterranean termite</name>
    <dbReference type="NCBI Taxonomy" id="36987"/>
    <lineage>
        <taxon>Eukaryota</taxon>
        <taxon>Metazoa</taxon>
        <taxon>Ecdysozoa</taxon>
        <taxon>Arthropoda</taxon>
        <taxon>Hexapoda</taxon>
        <taxon>Insecta</taxon>
        <taxon>Pterygota</taxon>
        <taxon>Neoptera</taxon>
        <taxon>Polyneoptera</taxon>
        <taxon>Dictyoptera</taxon>
        <taxon>Blattodea</taxon>
        <taxon>Blattoidea</taxon>
        <taxon>Termitoidae</taxon>
        <taxon>Rhinotermitidae</taxon>
        <taxon>Coptotermes</taxon>
    </lineage>
</organism>
<dbReference type="OrthoDB" id="1696965at2759"/>
<evidence type="ECO:0000313" key="2">
    <source>
        <dbReference type="Proteomes" id="UP000502823"/>
    </source>
</evidence>
<evidence type="ECO:0008006" key="3">
    <source>
        <dbReference type="Google" id="ProtNLM"/>
    </source>
</evidence>